<dbReference type="Proteomes" id="UP000215914">
    <property type="component" value="Unassembled WGS sequence"/>
</dbReference>
<evidence type="ECO:0000313" key="3">
    <source>
        <dbReference type="Proteomes" id="UP000215914"/>
    </source>
</evidence>
<feature type="compositionally biased region" description="Low complexity" evidence="1">
    <location>
        <begin position="17"/>
        <end position="31"/>
    </location>
</feature>
<comment type="caution">
    <text evidence="2">The sequence shown here is derived from an EMBL/GenBank/DDBJ whole genome shotgun (WGS) entry which is preliminary data.</text>
</comment>
<proteinExistence type="predicted"/>
<dbReference type="AlphaFoldDB" id="A0A9K3HQB3"/>
<dbReference type="EMBL" id="MNCJ02000326">
    <property type="protein sequence ID" value="KAF5782748.1"/>
    <property type="molecule type" value="Genomic_DNA"/>
</dbReference>
<evidence type="ECO:0000313" key="2">
    <source>
        <dbReference type="EMBL" id="KAF5782748.1"/>
    </source>
</evidence>
<reference evidence="2" key="2">
    <citation type="submission" date="2020-06" db="EMBL/GenBank/DDBJ databases">
        <title>Helianthus annuus Genome sequencing and assembly Release 2.</title>
        <authorList>
            <person name="Gouzy J."/>
            <person name="Langlade N."/>
            <person name="Munos S."/>
        </authorList>
    </citation>
    <scope>NUCLEOTIDE SEQUENCE</scope>
    <source>
        <tissue evidence="2">Leaves</tissue>
    </source>
</reference>
<sequence length="63" mass="6734">MTSQTGAQLPSIHEDQLLSQQQQTQQQINIQGASHANSGPPPRQLKLAHSDLITGADLCGSEE</sequence>
<accession>A0A9K3HQB3</accession>
<gene>
    <name evidence="2" type="ORF">HanXRQr2_Chr11g0499721</name>
</gene>
<evidence type="ECO:0000256" key="1">
    <source>
        <dbReference type="SAM" id="MobiDB-lite"/>
    </source>
</evidence>
<keyword evidence="3" id="KW-1185">Reference proteome</keyword>
<protein>
    <submittedName>
        <fullName evidence="2">Uncharacterized protein</fullName>
    </submittedName>
</protein>
<organism evidence="2 3">
    <name type="scientific">Helianthus annuus</name>
    <name type="common">Common sunflower</name>
    <dbReference type="NCBI Taxonomy" id="4232"/>
    <lineage>
        <taxon>Eukaryota</taxon>
        <taxon>Viridiplantae</taxon>
        <taxon>Streptophyta</taxon>
        <taxon>Embryophyta</taxon>
        <taxon>Tracheophyta</taxon>
        <taxon>Spermatophyta</taxon>
        <taxon>Magnoliopsida</taxon>
        <taxon>eudicotyledons</taxon>
        <taxon>Gunneridae</taxon>
        <taxon>Pentapetalae</taxon>
        <taxon>asterids</taxon>
        <taxon>campanulids</taxon>
        <taxon>Asterales</taxon>
        <taxon>Asteraceae</taxon>
        <taxon>Asteroideae</taxon>
        <taxon>Heliantheae alliance</taxon>
        <taxon>Heliantheae</taxon>
        <taxon>Helianthus</taxon>
    </lineage>
</organism>
<reference evidence="2" key="1">
    <citation type="journal article" date="2017" name="Nature">
        <title>The sunflower genome provides insights into oil metabolism, flowering and Asterid evolution.</title>
        <authorList>
            <person name="Badouin H."/>
            <person name="Gouzy J."/>
            <person name="Grassa C.J."/>
            <person name="Murat F."/>
            <person name="Staton S.E."/>
            <person name="Cottret L."/>
            <person name="Lelandais-Briere C."/>
            <person name="Owens G.L."/>
            <person name="Carrere S."/>
            <person name="Mayjonade B."/>
            <person name="Legrand L."/>
            <person name="Gill N."/>
            <person name="Kane N.C."/>
            <person name="Bowers J.E."/>
            <person name="Hubner S."/>
            <person name="Bellec A."/>
            <person name="Berard A."/>
            <person name="Berges H."/>
            <person name="Blanchet N."/>
            <person name="Boniface M.C."/>
            <person name="Brunel D."/>
            <person name="Catrice O."/>
            <person name="Chaidir N."/>
            <person name="Claudel C."/>
            <person name="Donnadieu C."/>
            <person name="Faraut T."/>
            <person name="Fievet G."/>
            <person name="Helmstetter N."/>
            <person name="King M."/>
            <person name="Knapp S.J."/>
            <person name="Lai Z."/>
            <person name="Le Paslier M.C."/>
            <person name="Lippi Y."/>
            <person name="Lorenzon L."/>
            <person name="Mandel J.R."/>
            <person name="Marage G."/>
            <person name="Marchand G."/>
            <person name="Marquand E."/>
            <person name="Bret-Mestries E."/>
            <person name="Morien E."/>
            <person name="Nambeesan S."/>
            <person name="Nguyen T."/>
            <person name="Pegot-Espagnet P."/>
            <person name="Pouilly N."/>
            <person name="Raftis F."/>
            <person name="Sallet E."/>
            <person name="Schiex T."/>
            <person name="Thomas J."/>
            <person name="Vandecasteele C."/>
            <person name="Vares D."/>
            <person name="Vear F."/>
            <person name="Vautrin S."/>
            <person name="Crespi M."/>
            <person name="Mangin B."/>
            <person name="Burke J.M."/>
            <person name="Salse J."/>
            <person name="Munos S."/>
            <person name="Vincourt P."/>
            <person name="Rieseberg L.H."/>
            <person name="Langlade N.B."/>
        </authorList>
    </citation>
    <scope>NUCLEOTIDE SEQUENCE</scope>
    <source>
        <tissue evidence="2">Leaves</tissue>
    </source>
</reference>
<feature type="region of interest" description="Disordered" evidence="1">
    <location>
        <begin position="1"/>
        <end position="46"/>
    </location>
</feature>
<dbReference type="Gramene" id="mRNA:HanXRQr2_Chr11g0499721">
    <property type="protein sequence ID" value="mRNA:HanXRQr2_Chr11g0499721"/>
    <property type="gene ID" value="HanXRQr2_Chr11g0499721"/>
</dbReference>
<name>A0A9K3HQB3_HELAN</name>